<dbReference type="SUPFAM" id="SSF103473">
    <property type="entry name" value="MFS general substrate transporter"/>
    <property type="match status" value="1"/>
</dbReference>
<evidence type="ECO:0000313" key="8">
    <source>
        <dbReference type="Proteomes" id="UP000783871"/>
    </source>
</evidence>
<feature type="transmembrane region" description="Helical" evidence="5">
    <location>
        <begin position="371"/>
        <end position="390"/>
    </location>
</feature>
<feature type="domain" description="Major facilitator superfamily (MFS) profile" evidence="6">
    <location>
        <begin position="1"/>
        <end position="397"/>
    </location>
</feature>
<feature type="transmembrane region" description="Helical" evidence="5">
    <location>
        <begin position="249"/>
        <end position="268"/>
    </location>
</feature>
<gene>
    <name evidence="7" type="ORF">HCJ94_17005</name>
</gene>
<comment type="caution">
    <text evidence="7">The sequence shown here is derived from an EMBL/GenBank/DDBJ whole genome shotgun (WGS) entry which is preliminary data.</text>
</comment>
<dbReference type="Proteomes" id="UP000783871">
    <property type="component" value="Unassembled WGS sequence"/>
</dbReference>
<dbReference type="PANTHER" id="PTHR23534">
    <property type="entry name" value="MFS PERMEASE"/>
    <property type="match status" value="1"/>
</dbReference>
<feature type="transmembrane region" description="Helical" evidence="5">
    <location>
        <begin position="104"/>
        <end position="125"/>
    </location>
</feature>
<name>A0ABX0ZAZ2_9ACTN</name>
<evidence type="ECO:0000256" key="3">
    <source>
        <dbReference type="ARBA" id="ARBA00022989"/>
    </source>
</evidence>
<evidence type="ECO:0000313" key="7">
    <source>
        <dbReference type="EMBL" id="NJP33634.1"/>
    </source>
</evidence>
<dbReference type="InterPro" id="IPR036259">
    <property type="entry name" value="MFS_trans_sf"/>
</dbReference>
<feature type="transmembrane region" description="Helical" evidence="5">
    <location>
        <begin position="15"/>
        <end position="38"/>
    </location>
</feature>
<dbReference type="Pfam" id="PF07690">
    <property type="entry name" value="MFS_1"/>
    <property type="match status" value="1"/>
</dbReference>
<evidence type="ECO:0000259" key="6">
    <source>
        <dbReference type="PROSITE" id="PS50850"/>
    </source>
</evidence>
<evidence type="ECO:0000256" key="5">
    <source>
        <dbReference type="SAM" id="Phobius"/>
    </source>
</evidence>
<protein>
    <submittedName>
        <fullName evidence="7">MFS transporter</fullName>
    </submittedName>
</protein>
<feature type="transmembrane region" description="Helical" evidence="5">
    <location>
        <begin position="346"/>
        <end position="365"/>
    </location>
</feature>
<comment type="subcellular location">
    <subcellularLocation>
        <location evidence="1">Cell membrane</location>
        <topology evidence="1">Multi-pass membrane protein</topology>
    </subcellularLocation>
</comment>
<dbReference type="PROSITE" id="PS50850">
    <property type="entry name" value="MFS"/>
    <property type="match status" value="1"/>
</dbReference>
<feature type="transmembrane region" description="Helical" evidence="5">
    <location>
        <begin position="50"/>
        <end position="70"/>
    </location>
</feature>
<dbReference type="RefSeq" id="WP_168002001.1">
    <property type="nucleotide sequence ID" value="NZ_JAATEO010000017.1"/>
</dbReference>
<reference evidence="7 8" key="1">
    <citation type="submission" date="2020-03" db="EMBL/GenBank/DDBJ databases">
        <title>WGS of actinomycetes isolated from Thailand.</title>
        <authorList>
            <person name="Thawai C."/>
        </authorList>
    </citation>
    <scope>NUCLEOTIDE SEQUENCE [LARGE SCALE GENOMIC DNA]</scope>
    <source>
        <strain evidence="7 8">HSS6-12</strain>
    </source>
</reference>
<dbReference type="InterPro" id="IPR011701">
    <property type="entry name" value="MFS"/>
</dbReference>
<organism evidence="7 8">
    <name type="scientific">Micromonospora thermarum</name>
    <dbReference type="NCBI Taxonomy" id="2720024"/>
    <lineage>
        <taxon>Bacteria</taxon>
        <taxon>Bacillati</taxon>
        <taxon>Actinomycetota</taxon>
        <taxon>Actinomycetes</taxon>
        <taxon>Micromonosporales</taxon>
        <taxon>Micromonosporaceae</taxon>
        <taxon>Micromonospora</taxon>
    </lineage>
</organism>
<feature type="transmembrane region" description="Helical" evidence="5">
    <location>
        <begin position="137"/>
        <end position="156"/>
    </location>
</feature>
<dbReference type="EMBL" id="JAATEO010000017">
    <property type="protein sequence ID" value="NJP33634.1"/>
    <property type="molecule type" value="Genomic_DNA"/>
</dbReference>
<proteinExistence type="predicted"/>
<sequence length="412" mass="40678">MNGSTDITARGRSTAALIGGVAITNTSMVGASTVATLIGADRLSAAWSGVPNAAGVVGTAAGTLGLAALMSRRGTRLALTAGYAVALLGAAVAGYAVVAGAMVPFLLGMVLLGVGNGGAQLSRYCAAELYPPHRRGFVVGLVVWIGTVGAVVGPNLMQPSSEGAAAAGLPALTGPFLVAAVAAAGALAASAALPRLRVAARSRPAGRVPGTVWRQPAVVTALSAMVAGQVAMVTLMTMTPLYMHDHHHGLGAVGLVLTFHLAGMFGLAPLSGHLADRFGGLVASLTGVAVLVVSVLLASLGPAPGLARLTVALFLLGLGWNFTFVGGSSQLTGALDPAYRTRVQGGVDAVVWSASAVASVAAGAVLAAGGFAVLAIATGVVAVLPVPLLLRALRRSPEPSAGPVERPSAVRR</sequence>
<dbReference type="PANTHER" id="PTHR23534:SF1">
    <property type="entry name" value="MAJOR FACILITATOR SUPERFAMILY PROTEIN"/>
    <property type="match status" value="1"/>
</dbReference>
<evidence type="ECO:0000256" key="1">
    <source>
        <dbReference type="ARBA" id="ARBA00004651"/>
    </source>
</evidence>
<feature type="transmembrane region" description="Helical" evidence="5">
    <location>
        <begin position="306"/>
        <end position="325"/>
    </location>
</feature>
<evidence type="ECO:0000256" key="4">
    <source>
        <dbReference type="ARBA" id="ARBA00023136"/>
    </source>
</evidence>
<dbReference type="InterPro" id="IPR020846">
    <property type="entry name" value="MFS_dom"/>
</dbReference>
<feature type="transmembrane region" description="Helical" evidence="5">
    <location>
        <begin position="217"/>
        <end position="243"/>
    </location>
</feature>
<feature type="transmembrane region" description="Helical" evidence="5">
    <location>
        <begin position="176"/>
        <end position="196"/>
    </location>
</feature>
<keyword evidence="3 5" id="KW-1133">Transmembrane helix</keyword>
<feature type="transmembrane region" description="Helical" evidence="5">
    <location>
        <begin position="77"/>
        <end position="98"/>
    </location>
</feature>
<accession>A0ABX0ZAZ2</accession>
<keyword evidence="2 5" id="KW-0812">Transmembrane</keyword>
<dbReference type="Gene3D" id="1.20.1250.20">
    <property type="entry name" value="MFS general substrate transporter like domains"/>
    <property type="match status" value="1"/>
</dbReference>
<keyword evidence="4 5" id="KW-0472">Membrane</keyword>
<feature type="transmembrane region" description="Helical" evidence="5">
    <location>
        <begin position="280"/>
        <end position="300"/>
    </location>
</feature>
<keyword evidence="8" id="KW-1185">Reference proteome</keyword>
<evidence type="ECO:0000256" key="2">
    <source>
        <dbReference type="ARBA" id="ARBA00022692"/>
    </source>
</evidence>